<dbReference type="RefSeq" id="WP_102856270.1">
    <property type="nucleotide sequence ID" value="NZ_CP010616.1"/>
</dbReference>
<proteinExistence type="predicted"/>
<keyword evidence="1" id="KW-0614">Plasmid</keyword>
<accession>A0ABN5GXG9</accession>
<geneLocation type="plasmid" evidence="1 2">
    <name>pP66_h</name>
</geneLocation>
<name>A0ABN5GXG9_9RHOB</name>
<dbReference type="EMBL" id="CP010713">
    <property type="protein sequence ID" value="AUQ97357.1"/>
    <property type="molecule type" value="Genomic_DNA"/>
</dbReference>
<protein>
    <submittedName>
        <fullName evidence="1">Uncharacterized protein</fullName>
    </submittedName>
</protein>
<sequence length="102" mass="11528">MSDIKFECEFCGGLSEDLSQDSRLPEQFRHGVYDVQEVLEDDIVQIHGWFHDGTNKFKVIYDPEGDLTIELGNGECLNLTQQKIVGLLQFFVSAEQASDDQG</sequence>
<organism evidence="1 2">
    <name type="scientific">Phaeobacter inhibens</name>
    <dbReference type="NCBI Taxonomy" id="221822"/>
    <lineage>
        <taxon>Bacteria</taxon>
        <taxon>Pseudomonadati</taxon>
        <taxon>Pseudomonadota</taxon>
        <taxon>Alphaproteobacteria</taxon>
        <taxon>Rhodobacterales</taxon>
        <taxon>Roseobacteraceae</taxon>
        <taxon>Phaeobacter</taxon>
    </lineage>
</organism>
<reference evidence="1 2" key="2">
    <citation type="journal article" date="2017" name="Int. J. Syst. Evol. Microbiol.">
        <title>Adaptation of Surface-Associated Bacteria to the Open Ocean: A Genomically Distinct Subpopulation of Phaeobacter gallaeciensis Colonizes Pacific Mesozooplankton.</title>
        <authorList>
            <person name="Freese H.M."/>
            <person name="Methner A."/>
            <person name="Overmann J."/>
        </authorList>
    </citation>
    <scope>NUCLEOTIDE SEQUENCE [LARGE SCALE GENOMIC DNA]</scope>
    <source>
        <strain evidence="1 2">P66</strain>
    </source>
</reference>
<evidence type="ECO:0000313" key="1">
    <source>
        <dbReference type="EMBL" id="AUQ97357.1"/>
    </source>
</evidence>
<gene>
    <name evidence="1" type="ORF">PhaeoP66_04631</name>
</gene>
<dbReference type="Proteomes" id="UP000236536">
    <property type="component" value="Plasmid pP66_h"/>
</dbReference>
<evidence type="ECO:0000313" key="2">
    <source>
        <dbReference type="Proteomes" id="UP000236536"/>
    </source>
</evidence>
<reference evidence="1 2" key="1">
    <citation type="journal article" date="2017" name="Genome Biol. Evol.">
        <title>Trajectories and Drivers of Genome Evolution in Surface-Associated Marine Phaeobacter.</title>
        <authorList>
            <person name="Freese H.M."/>
            <person name="Sikorski J."/>
            <person name="Bunk B."/>
            <person name="Scheuner C."/>
            <person name="Meier-Kolthoff J.P."/>
            <person name="Sproer C."/>
            <person name="Gram L."/>
            <person name="Overmann J."/>
        </authorList>
    </citation>
    <scope>NUCLEOTIDE SEQUENCE [LARGE SCALE GENOMIC DNA]</scope>
    <source>
        <strain evidence="1 2">P66</strain>
    </source>
</reference>
<keyword evidence="2" id="KW-1185">Reference proteome</keyword>